<dbReference type="GO" id="GO:0015288">
    <property type="term" value="F:porin activity"/>
    <property type="evidence" value="ECO:0007669"/>
    <property type="project" value="UniProtKB-KW"/>
</dbReference>
<evidence type="ECO:0000256" key="8">
    <source>
        <dbReference type="ARBA" id="ARBA00023136"/>
    </source>
</evidence>
<comment type="similarity">
    <text evidence="2">Belongs to the outer membrane OOP (TC 1.B.6) superfamily. OmpA family.</text>
</comment>
<keyword evidence="9" id="KW-0998">Cell outer membrane</keyword>
<dbReference type="AlphaFoldDB" id="U2ZJV0"/>
<keyword evidence="3" id="KW-0813">Transport</keyword>
<dbReference type="PANTHER" id="PTHR30329">
    <property type="entry name" value="STATOR ELEMENT OF FLAGELLAR MOTOR COMPLEX"/>
    <property type="match status" value="1"/>
</dbReference>
<reference evidence="12 13" key="1">
    <citation type="submission" date="2013-09" db="EMBL/GenBank/DDBJ databases">
        <title>Whole genome shotgun sequence of Vibrio proteolyticus NBRC 13287.</title>
        <authorList>
            <person name="Isaki S."/>
            <person name="Hosoyama A."/>
            <person name="Numata M."/>
            <person name="Hashimoto M."/>
            <person name="Hosoyama Y."/>
            <person name="Tsuchikane K."/>
            <person name="Noguchi M."/>
            <person name="Hirakata S."/>
            <person name="Ichikawa N."/>
            <person name="Ohji S."/>
            <person name="Yamazoe A."/>
            <person name="Fujita N."/>
        </authorList>
    </citation>
    <scope>NUCLEOTIDE SEQUENCE [LARGE SCALE GENOMIC DNA]</scope>
    <source>
        <strain evidence="12 13">NBRC 13287</strain>
    </source>
</reference>
<evidence type="ECO:0000259" key="11">
    <source>
        <dbReference type="PROSITE" id="PS51123"/>
    </source>
</evidence>
<organism evidence="12 13">
    <name type="scientific">Vibrio proteolyticus NBRC 13287</name>
    <dbReference type="NCBI Taxonomy" id="1219065"/>
    <lineage>
        <taxon>Bacteria</taxon>
        <taxon>Pseudomonadati</taxon>
        <taxon>Pseudomonadota</taxon>
        <taxon>Gammaproteobacteria</taxon>
        <taxon>Vibrionales</taxon>
        <taxon>Vibrionaceae</taxon>
        <taxon>Vibrio</taxon>
    </lineage>
</organism>
<evidence type="ECO:0000256" key="1">
    <source>
        <dbReference type="ARBA" id="ARBA00004571"/>
    </source>
</evidence>
<dbReference type="Gene3D" id="2.40.160.20">
    <property type="match status" value="1"/>
</dbReference>
<dbReference type="InterPro" id="IPR011250">
    <property type="entry name" value="OMP/PagP_B-barrel"/>
</dbReference>
<dbReference type="Pfam" id="PF01389">
    <property type="entry name" value="OmpA_membrane"/>
    <property type="match status" value="1"/>
</dbReference>
<dbReference type="GO" id="GO:0009279">
    <property type="term" value="C:cell outer membrane"/>
    <property type="evidence" value="ECO:0007669"/>
    <property type="project" value="UniProtKB-SubCell"/>
</dbReference>
<evidence type="ECO:0000256" key="4">
    <source>
        <dbReference type="ARBA" id="ARBA00022452"/>
    </source>
</evidence>
<gene>
    <name evidence="12" type="ORF">VPR01S_11_00340</name>
</gene>
<comment type="caution">
    <text evidence="12">The sequence shown here is derived from an EMBL/GenBank/DDBJ whole genome shotgun (WGS) entry which is preliminary data.</text>
</comment>
<dbReference type="Pfam" id="PF00691">
    <property type="entry name" value="OmpA"/>
    <property type="match status" value="1"/>
</dbReference>
<dbReference type="InterPro" id="IPR000498">
    <property type="entry name" value="OmpA-like_TM_dom"/>
</dbReference>
<name>U2ZJV0_VIBPR</name>
<feature type="domain" description="OmpA-like" evidence="11">
    <location>
        <begin position="210"/>
        <end position="327"/>
    </location>
</feature>
<dbReference type="CDD" id="cd07185">
    <property type="entry name" value="OmpA_C-like"/>
    <property type="match status" value="1"/>
</dbReference>
<proteinExistence type="inferred from homology"/>
<dbReference type="Gene3D" id="3.30.1330.60">
    <property type="entry name" value="OmpA-like domain"/>
    <property type="match status" value="1"/>
</dbReference>
<dbReference type="RefSeq" id="WP_021706012.1">
    <property type="nucleotide sequence ID" value="NZ_BATJ01000011.1"/>
</dbReference>
<evidence type="ECO:0000256" key="7">
    <source>
        <dbReference type="ARBA" id="ARBA00023114"/>
    </source>
</evidence>
<keyword evidence="8 10" id="KW-0472">Membrane</keyword>
<dbReference type="PROSITE" id="PS51123">
    <property type="entry name" value="OMPA_2"/>
    <property type="match status" value="1"/>
</dbReference>
<evidence type="ECO:0000256" key="2">
    <source>
        <dbReference type="ARBA" id="ARBA00005710"/>
    </source>
</evidence>
<dbReference type="PRINTS" id="PR01021">
    <property type="entry name" value="OMPADOMAIN"/>
</dbReference>
<evidence type="ECO:0000256" key="9">
    <source>
        <dbReference type="ARBA" id="ARBA00023237"/>
    </source>
</evidence>
<accession>U2ZJV0</accession>
<dbReference type="PANTHER" id="PTHR30329:SF21">
    <property type="entry name" value="LIPOPROTEIN YIAD-RELATED"/>
    <property type="match status" value="1"/>
</dbReference>
<keyword evidence="7" id="KW-0626">Porin</keyword>
<dbReference type="InterPro" id="IPR050330">
    <property type="entry name" value="Bact_OuterMem_StrucFunc"/>
</dbReference>
<dbReference type="eggNOG" id="COG2885">
    <property type="taxonomic scope" value="Bacteria"/>
</dbReference>
<dbReference type="Proteomes" id="UP000016570">
    <property type="component" value="Unassembled WGS sequence"/>
</dbReference>
<dbReference type="EMBL" id="BATJ01000011">
    <property type="protein sequence ID" value="GAD68041.1"/>
    <property type="molecule type" value="Genomic_DNA"/>
</dbReference>
<keyword evidence="4" id="KW-1134">Transmembrane beta strand</keyword>
<keyword evidence="5" id="KW-0812">Transmembrane</keyword>
<evidence type="ECO:0000256" key="10">
    <source>
        <dbReference type="PROSITE-ProRule" id="PRU00473"/>
    </source>
</evidence>
<comment type="subcellular location">
    <subcellularLocation>
        <location evidence="1">Cell outer membrane</location>
        <topology evidence="1">Multi-pass membrane protein</topology>
    </subcellularLocation>
</comment>
<sequence>MKYFPLFILVGTPIFSYANQDTYESYAFLGLKGGYQIANDSNYHHQDPTSHLLGVFAGWQFSPEWSVDLGYQHWSTLKAKATGVEVDLSLLESALRYDWYLNSDTSLYGRAGLAYWSIDKYSPIRGELEARGYSPLVEVGVHYALSSNWSANLGYQYINNLGDSGTDYFDSHSVVVGMTYRFVNSNKSAHKKQVDPRPVIEEVTTAKPSAVVVMNEQDGSSLFATDSAQLATSAKARIQEVLSVLLRFPQANVIITGHTDAVGSEGYNKALSLRRANSVAQYLIGQGVLAHQVEVRAMGERQPIATNHTEAGRAQNRRVEIVIPEFSYQANQ</sequence>
<dbReference type="InterPro" id="IPR006664">
    <property type="entry name" value="OMP_bac"/>
</dbReference>
<keyword evidence="13" id="KW-1185">Reference proteome</keyword>
<keyword evidence="6" id="KW-0406">Ion transport</keyword>
<dbReference type="STRING" id="1219065.VPR01S_11_00340"/>
<dbReference type="GO" id="GO:0006811">
    <property type="term" value="P:monoatomic ion transport"/>
    <property type="evidence" value="ECO:0007669"/>
    <property type="project" value="UniProtKB-KW"/>
</dbReference>
<dbReference type="InterPro" id="IPR006665">
    <property type="entry name" value="OmpA-like"/>
</dbReference>
<evidence type="ECO:0000313" key="12">
    <source>
        <dbReference type="EMBL" id="GAD68041.1"/>
    </source>
</evidence>
<evidence type="ECO:0000256" key="3">
    <source>
        <dbReference type="ARBA" id="ARBA00022448"/>
    </source>
</evidence>
<dbReference type="SUPFAM" id="SSF103088">
    <property type="entry name" value="OmpA-like"/>
    <property type="match status" value="1"/>
</dbReference>
<evidence type="ECO:0000256" key="6">
    <source>
        <dbReference type="ARBA" id="ARBA00023065"/>
    </source>
</evidence>
<dbReference type="SUPFAM" id="SSF56925">
    <property type="entry name" value="OMPA-like"/>
    <property type="match status" value="1"/>
</dbReference>
<evidence type="ECO:0000313" key="13">
    <source>
        <dbReference type="Proteomes" id="UP000016570"/>
    </source>
</evidence>
<dbReference type="InterPro" id="IPR036737">
    <property type="entry name" value="OmpA-like_sf"/>
</dbReference>
<dbReference type="GO" id="GO:0046930">
    <property type="term" value="C:pore complex"/>
    <property type="evidence" value="ECO:0007669"/>
    <property type="project" value="UniProtKB-KW"/>
</dbReference>
<protein>
    <recommendedName>
        <fullName evidence="11">OmpA-like domain-containing protein</fullName>
    </recommendedName>
</protein>
<evidence type="ECO:0000256" key="5">
    <source>
        <dbReference type="ARBA" id="ARBA00022692"/>
    </source>
</evidence>